<keyword evidence="4" id="KW-0378">Hydrolase</keyword>
<feature type="region of interest" description="Disordered" evidence="1">
    <location>
        <begin position="246"/>
        <end position="316"/>
    </location>
</feature>
<dbReference type="EMBL" id="DWVY01000013">
    <property type="protein sequence ID" value="HJC73972.1"/>
    <property type="molecule type" value="Genomic_DNA"/>
</dbReference>
<dbReference type="InterPro" id="IPR044927">
    <property type="entry name" value="Endonuclea_NS_2"/>
</dbReference>
<feature type="region of interest" description="Disordered" evidence="1">
    <location>
        <begin position="36"/>
        <end position="68"/>
    </location>
</feature>
<feature type="compositionally biased region" description="Basic and acidic residues" evidence="1">
    <location>
        <begin position="288"/>
        <end position="311"/>
    </location>
</feature>
<evidence type="ECO:0000313" key="4">
    <source>
        <dbReference type="EMBL" id="HJC73972.1"/>
    </source>
</evidence>
<feature type="signal peptide" evidence="2">
    <location>
        <begin position="1"/>
        <end position="26"/>
    </location>
</feature>
<feature type="compositionally biased region" description="Polar residues" evidence="1">
    <location>
        <begin position="255"/>
        <end position="287"/>
    </location>
</feature>
<dbReference type="Pfam" id="PF13930">
    <property type="entry name" value="Endonuclea_NS_2"/>
    <property type="match status" value="1"/>
</dbReference>
<feature type="compositionally biased region" description="Polar residues" evidence="1">
    <location>
        <begin position="36"/>
        <end position="53"/>
    </location>
</feature>
<dbReference type="PROSITE" id="PS51257">
    <property type="entry name" value="PROKAR_LIPOPROTEIN"/>
    <property type="match status" value="1"/>
</dbReference>
<sequence length="331" mass="36595">MKMKIGKKIRAIWCSLMLAFSLAACGSPDGSTAYSGNTADNSGDSSSSVQTADTVEDVPDYSGEPYVEINDNQPEFEEYELTTVPFEDYSELDELGRCGEAEACVGEETMPTEDRESISSVEPTGWENEKYDNVDGGYVYNRCHLIGFQLTGENANEENLITGTRYMNTEGMLPFENMVADYIHETDNHVLYRVTPIFEGEDLVASGVQMEAESVEDDGAGICFNVYVYNVQPQITINYATGENWESSESDDVQENSAGIGQSAQDRDSASQGDKLQSEKQTYIINENTDKFHDPDCSSVGEIKEKNKREFTGTSDELIEDGYEPCGICKP</sequence>
<keyword evidence="4" id="KW-0255">Endonuclease</keyword>
<dbReference type="Proteomes" id="UP000823902">
    <property type="component" value="Unassembled WGS sequence"/>
</dbReference>
<dbReference type="GO" id="GO:0004519">
    <property type="term" value="F:endonuclease activity"/>
    <property type="evidence" value="ECO:0007669"/>
    <property type="project" value="UniProtKB-KW"/>
</dbReference>
<evidence type="ECO:0000256" key="1">
    <source>
        <dbReference type="SAM" id="MobiDB-lite"/>
    </source>
</evidence>
<accession>A0A9D2Q6T1</accession>
<feature type="chain" id="PRO_5039214185" evidence="2">
    <location>
        <begin position="27"/>
        <end position="331"/>
    </location>
</feature>
<keyword evidence="4" id="KW-0540">Nuclease</keyword>
<dbReference type="InterPro" id="IPR035451">
    <property type="entry name" value="Ada-like_dom_sf"/>
</dbReference>
<dbReference type="InterPro" id="IPR044929">
    <property type="entry name" value="DNA/RNA_non-sp_Endonuclease_sf"/>
</dbReference>
<feature type="domain" description="Type VII secretion system protein EssD-like" evidence="3">
    <location>
        <begin position="88"/>
        <end position="214"/>
    </location>
</feature>
<dbReference type="AlphaFoldDB" id="A0A9D2Q6T1"/>
<dbReference type="SUPFAM" id="SSF57884">
    <property type="entry name" value="Ada DNA repair protein, N-terminal domain (N-Ada 10)"/>
    <property type="match status" value="1"/>
</dbReference>
<organism evidence="4 5">
    <name type="scientific">Candidatus Mediterraneibacter faecavium</name>
    <dbReference type="NCBI Taxonomy" id="2838668"/>
    <lineage>
        <taxon>Bacteria</taxon>
        <taxon>Bacillati</taxon>
        <taxon>Bacillota</taxon>
        <taxon>Clostridia</taxon>
        <taxon>Lachnospirales</taxon>
        <taxon>Lachnospiraceae</taxon>
        <taxon>Mediterraneibacter</taxon>
    </lineage>
</organism>
<gene>
    <name evidence="4" type="ORF">H9697_03345</name>
</gene>
<reference evidence="4" key="2">
    <citation type="submission" date="2021-04" db="EMBL/GenBank/DDBJ databases">
        <authorList>
            <person name="Gilroy R."/>
        </authorList>
    </citation>
    <scope>NUCLEOTIDE SEQUENCE</scope>
    <source>
        <strain evidence="4">CHK196-7946</strain>
    </source>
</reference>
<evidence type="ECO:0000259" key="3">
    <source>
        <dbReference type="Pfam" id="PF13930"/>
    </source>
</evidence>
<dbReference type="Gene3D" id="3.40.570.10">
    <property type="entry name" value="Extracellular Endonuclease, subunit A"/>
    <property type="match status" value="1"/>
</dbReference>
<keyword evidence="2" id="KW-0732">Signal</keyword>
<name>A0A9D2Q6T1_9FIRM</name>
<evidence type="ECO:0000256" key="2">
    <source>
        <dbReference type="SAM" id="SignalP"/>
    </source>
</evidence>
<dbReference type="Gene3D" id="3.40.10.10">
    <property type="entry name" value="DNA Methylphosphotriester Repair Domain"/>
    <property type="match status" value="1"/>
</dbReference>
<comment type="caution">
    <text evidence="4">The sequence shown here is derived from an EMBL/GenBank/DDBJ whole genome shotgun (WGS) entry which is preliminary data.</text>
</comment>
<reference evidence="4" key="1">
    <citation type="journal article" date="2021" name="PeerJ">
        <title>Extensive microbial diversity within the chicken gut microbiome revealed by metagenomics and culture.</title>
        <authorList>
            <person name="Gilroy R."/>
            <person name="Ravi A."/>
            <person name="Getino M."/>
            <person name="Pursley I."/>
            <person name="Horton D.L."/>
            <person name="Alikhan N.F."/>
            <person name="Baker D."/>
            <person name="Gharbi K."/>
            <person name="Hall N."/>
            <person name="Watson M."/>
            <person name="Adriaenssens E.M."/>
            <person name="Foster-Nyarko E."/>
            <person name="Jarju S."/>
            <person name="Secka A."/>
            <person name="Antonio M."/>
            <person name="Oren A."/>
            <person name="Chaudhuri R.R."/>
            <person name="La Ragione R."/>
            <person name="Hildebrand F."/>
            <person name="Pallen M.J."/>
        </authorList>
    </citation>
    <scope>NUCLEOTIDE SEQUENCE</scope>
    <source>
        <strain evidence="4">CHK196-7946</strain>
    </source>
</reference>
<protein>
    <submittedName>
        <fullName evidence="4">DNA/RNA non-specific endonuclease</fullName>
    </submittedName>
</protein>
<proteinExistence type="predicted"/>
<evidence type="ECO:0000313" key="5">
    <source>
        <dbReference type="Proteomes" id="UP000823902"/>
    </source>
</evidence>